<comment type="caution">
    <text evidence="2">The sequence shown here is derived from an EMBL/GenBank/DDBJ whole genome shotgun (WGS) entry which is preliminary data.</text>
</comment>
<dbReference type="GO" id="GO:0003677">
    <property type="term" value="F:DNA binding"/>
    <property type="evidence" value="ECO:0007669"/>
    <property type="project" value="InterPro"/>
</dbReference>
<dbReference type="Pfam" id="PF13443">
    <property type="entry name" value="HTH_26"/>
    <property type="match status" value="1"/>
</dbReference>
<dbReference type="EMBL" id="RCHT01000007">
    <property type="protein sequence ID" value="RLL12115.1"/>
    <property type="molecule type" value="Genomic_DNA"/>
</dbReference>
<keyword evidence="3" id="KW-1185">Reference proteome</keyword>
<dbReference type="InterPro" id="IPR010982">
    <property type="entry name" value="Lambda_DNA-bd_dom_sf"/>
</dbReference>
<accession>A0A498CNE0</accession>
<sequence>MPMVYDKLFLLLREKGLTMYSLRKDQVVGVATLEKMRKGEGHVDTRSLENLCKYLHCQPGDLMEYVPDEETAGQQPE</sequence>
<reference evidence="2 3" key="1">
    <citation type="submission" date="2018-10" db="EMBL/GenBank/DDBJ databases">
        <title>Anaerotruncus faecis sp. nov., isolated from human feces.</title>
        <authorList>
            <person name="Wang Y.-J."/>
        </authorList>
    </citation>
    <scope>NUCLEOTIDE SEQUENCE [LARGE SCALE GENOMIC DNA]</scope>
    <source>
        <strain evidence="2 3">22A2-44</strain>
    </source>
</reference>
<dbReference type="SUPFAM" id="SSF47413">
    <property type="entry name" value="lambda repressor-like DNA-binding domains"/>
    <property type="match status" value="1"/>
</dbReference>
<protein>
    <submittedName>
        <fullName evidence="2">XRE family transcriptional regulator</fullName>
    </submittedName>
</protein>
<proteinExistence type="predicted"/>
<feature type="domain" description="HTH cro/C1-type" evidence="1">
    <location>
        <begin position="11"/>
        <end position="68"/>
    </location>
</feature>
<dbReference type="AlphaFoldDB" id="A0A498CNE0"/>
<evidence type="ECO:0000313" key="3">
    <source>
        <dbReference type="Proteomes" id="UP000276301"/>
    </source>
</evidence>
<gene>
    <name evidence="2" type="ORF">D4A47_06200</name>
</gene>
<organism evidence="2 3">
    <name type="scientific">Anaerotruncus massiliensis</name>
    <name type="common">ex Liu et al. 2021</name>
    <dbReference type="NCBI Taxonomy" id="2321404"/>
    <lineage>
        <taxon>Bacteria</taxon>
        <taxon>Bacillati</taxon>
        <taxon>Bacillota</taxon>
        <taxon>Clostridia</taxon>
        <taxon>Eubacteriales</taxon>
        <taxon>Oscillospiraceae</taxon>
        <taxon>Anaerotruncus</taxon>
    </lineage>
</organism>
<evidence type="ECO:0000313" key="2">
    <source>
        <dbReference type="EMBL" id="RLL12115.1"/>
    </source>
</evidence>
<dbReference type="InterPro" id="IPR001387">
    <property type="entry name" value="Cro/C1-type_HTH"/>
</dbReference>
<dbReference type="Proteomes" id="UP000276301">
    <property type="component" value="Unassembled WGS sequence"/>
</dbReference>
<name>A0A498CNE0_9FIRM</name>
<evidence type="ECO:0000259" key="1">
    <source>
        <dbReference type="Pfam" id="PF13443"/>
    </source>
</evidence>